<comment type="similarity">
    <text evidence="1">Belongs to the thioredoxin family. DsbA subfamily.</text>
</comment>
<dbReference type="AlphaFoldDB" id="A0AA37RXZ4"/>
<evidence type="ECO:0000313" key="10">
    <source>
        <dbReference type="Proteomes" id="UP001161422"/>
    </source>
</evidence>
<keyword evidence="4" id="KW-0676">Redox-active center</keyword>
<evidence type="ECO:0000259" key="8">
    <source>
        <dbReference type="Pfam" id="PF01323"/>
    </source>
</evidence>
<dbReference type="PANTHER" id="PTHR35891:SF2">
    <property type="entry name" value="THIOL:DISULFIDE INTERCHANGE PROTEIN DSBA"/>
    <property type="match status" value="1"/>
</dbReference>
<dbReference type="InterPro" id="IPR036249">
    <property type="entry name" value="Thioredoxin-like_sf"/>
</dbReference>
<dbReference type="RefSeq" id="WP_169902741.1">
    <property type="nucleotide sequence ID" value="NZ_BSNC01000005.1"/>
</dbReference>
<feature type="domain" description="DSBA-like thioredoxin" evidence="8">
    <location>
        <begin position="70"/>
        <end position="182"/>
    </location>
</feature>
<dbReference type="Pfam" id="PF01323">
    <property type="entry name" value="DSBA"/>
    <property type="match status" value="1"/>
</dbReference>
<evidence type="ECO:0000256" key="6">
    <source>
        <dbReference type="PIRSR" id="PIRSR001488-1"/>
    </source>
</evidence>
<keyword evidence="3 5" id="KW-1015">Disulfide bond</keyword>
<gene>
    <name evidence="9" type="ORF">GCM10007895_19880</name>
</gene>
<dbReference type="InterPro" id="IPR050824">
    <property type="entry name" value="Thiol_disulfide_DsbA"/>
</dbReference>
<dbReference type="EMBL" id="BSNC01000005">
    <property type="protein sequence ID" value="GLP96682.1"/>
    <property type="molecule type" value="Genomic_DNA"/>
</dbReference>
<protein>
    <recommendedName>
        <fullName evidence="5">Thiol:disulfide interchange protein</fullName>
    </recommendedName>
</protein>
<feature type="signal peptide" evidence="7">
    <location>
        <begin position="1"/>
        <end position="18"/>
    </location>
</feature>
<evidence type="ECO:0000256" key="3">
    <source>
        <dbReference type="ARBA" id="ARBA00023157"/>
    </source>
</evidence>
<comment type="subcellular location">
    <subcellularLocation>
        <location evidence="5">Periplasm</location>
    </subcellularLocation>
</comment>
<dbReference type="CDD" id="cd03019">
    <property type="entry name" value="DsbA_DsbA"/>
    <property type="match status" value="1"/>
</dbReference>
<feature type="chain" id="PRO_5041212642" description="Thiol:disulfide interchange protein" evidence="7">
    <location>
        <begin position="19"/>
        <end position="200"/>
    </location>
</feature>
<dbReference type="InterPro" id="IPR001853">
    <property type="entry name" value="DSBA-like_thioredoxin_dom"/>
</dbReference>
<name>A0AA37RXZ4_9GAMM</name>
<evidence type="ECO:0000256" key="7">
    <source>
        <dbReference type="SAM" id="SignalP"/>
    </source>
</evidence>
<reference evidence="9" key="2">
    <citation type="submission" date="2023-01" db="EMBL/GenBank/DDBJ databases">
        <title>Draft genome sequence of Paraferrimonas sedimenticola strain NBRC 101628.</title>
        <authorList>
            <person name="Sun Q."/>
            <person name="Mori K."/>
        </authorList>
    </citation>
    <scope>NUCLEOTIDE SEQUENCE</scope>
    <source>
        <strain evidence="9">NBRC 101628</strain>
    </source>
</reference>
<feature type="disulfide bond" description="Redox-active" evidence="6">
    <location>
        <begin position="51"/>
        <end position="54"/>
    </location>
</feature>
<dbReference type="InterPro" id="IPR023205">
    <property type="entry name" value="DsbA/DsbL"/>
</dbReference>
<proteinExistence type="inferred from homology"/>
<evidence type="ECO:0000313" key="9">
    <source>
        <dbReference type="EMBL" id="GLP96682.1"/>
    </source>
</evidence>
<dbReference type="Proteomes" id="UP001161422">
    <property type="component" value="Unassembled WGS sequence"/>
</dbReference>
<dbReference type="PANTHER" id="PTHR35891">
    <property type="entry name" value="THIOL:DISULFIDE INTERCHANGE PROTEIN DSBA"/>
    <property type="match status" value="1"/>
</dbReference>
<dbReference type="GO" id="GO:0042597">
    <property type="term" value="C:periplasmic space"/>
    <property type="evidence" value="ECO:0007669"/>
    <property type="project" value="UniProtKB-SubCell"/>
</dbReference>
<sequence length="200" mass="22832">MLLRVLLLSLLTSWSVMAMPTRFVEGQDYQVVASKTTEQAKELRVFFSYNCPHCYRHQSVIEATMPKLSEPLPLVWNPVGVGRKTWALSQLAHLIAERYNKRAIMQMELFERIHERGMPLQSRNDVAAFLAPFGIDKQEVLKVSKDPQLARQMEQLDRRAFNAEISGVPSLLVNGRYLVSAKINDAEVLADLIDYLSELN</sequence>
<evidence type="ECO:0000256" key="5">
    <source>
        <dbReference type="PIRNR" id="PIRNR001488"/>
    </source>
</evidence>
<evidence type="ECO:0000256" key="2">
    <source>
        <dbReference type="ARBA" id="ARBA00022729"/>
    </source>
</evidence>
<keyword evidence="2 7" id="KW-0732">Signal</keyword>
<dbReference type="SUPFAM" id="SSF52833">
    <property type="entry name" value="Thioredoxin-like"/>
    <property type="match status" value="1"/>
</dbReference>
<keyword evidence="5" id="KW-0574">Periplasm</keyword>
<dbReference type="GO" id="GO:0016491">
    <property type="term" value="F:oxidoreductase activity"/>
    <property type="evidence" value="ECO:0007669"/>
    <property type="project" value="InterPro"/>
</dbReference>
<dbReference type="Gene3D" id="3.40.30.10">
    <property type="entry name" value="Glutaredoxin"/>
    <property type="match status" value="1"/>
</dbReference>
<keyword evidence="10" id="KW-1185">Reference proteome</keyword>
<evidence type="ECO:0000256" key="4">
    <source>
        <dbReference type="ARBA" id="ARBA00023284"/>
    </source>
</evidence>
<evidence type="ECO:0000256" key="1">
    <source>
        <dbReference type="ARBA" id="ARBA00005791"/>
    </source>
</evidence>
<dbReference type="PIRSF" id="PIRSF001488">
    <property type="entry name" value="Tdi_protein"/>
    <property type="match status" value="1"/>
</dbReference>
<comment type="caution">
    <text evidence="9">The sequence shown here is derived from an EMBL/GenBank/DDBJ whole genome shotgun (WGS) entry which is preliminary data.</text>
</comment>
<accession>A0AA37RXZ4</accession>
<organism evidence="9 10">
    <name type="scientific">Paraferrimonas sedimenticola</name>
    <dbReference type="NCBI Taxonomy" id="375674"/>
    <lineage>
        <taxon>Bacteria</taxon>
        <taxon>Pseudomonadati</taxon>
        <taxon>Pseudomonadota</taxon>
        <taxon>Gammaproteobacteria</taxon>
        <taxon>Alteromonadales</taxon>
        <taxon>Ferrimonadaceae</taxon>
        <taxon>Paraferrimonas</taxon>
    </lineage>
</organism>
<reference evidence="9" key="1">
    <citation type="journal article" date="2014" name="Int. J. Syst. Evol. Microbiol.">
        <title>Complete genome sequence of Corynebacterium casei LMG S-19264T (=DSM 44701T), isolated from a smear-ripened cheese.</title>
        <authorList>
            <consortium name="US DOE Joint Genome Institute (JGI-PGF)"/>
            <person name="Walter F."/>
            <person name="Albersmeier A."/>
            <person name="Kalinowski J."/>
            <person name="Ruckert C."/>
        </authorList>
    </citation>
    <scope>NUCLEOTIDE SEQUENCE</scope>
    <source>
        <strain evidence="9">NBRC 101628</strain>
    </source>
</reference>